<dbReference type="SMART" id="SM00065">
    <property type="entry name" value="GAF"/>
    <property type="match status" value="1"/>
</dbReference>
<dbReference type="SMART" id="SM00267">
    <property type="entry name" value="GGDEF"/>
    <property type="match status" value="1"/>
</dbReference>
<feature type="domain" description="PAC" evidence="3">
    <location>
        <begin position="218"/>
        <end position="270"/>
    </location>
</feature>
<dbReference type="InterPro" id="IPR013656">
    <property type="entry name" value="PAS_4"/>
</dbReference>
<dbReference type="Gene3D" id="3.30.70.270">
    <property type="match status" value="1"/>
</dbReference>
<dbReference type="InterPro" id="IPR043128">
    <property type="entry name" value="Rev_trsase/Diguanyl_cyclase"/>
</dbReference>
<feature type="domain" description="PAS" evidence="2">
    <location>
        <begin position="21"/>
        <end position="91"/>
    </location>
</feature>
<feature type="domain" description="GGDEF" evidence="5">
    <location>
        <begin position="602"/>
        <end position="774"/>
    </location>
</feature>
<evidence type="ECO:0000256" key="1">
    <source>
        <dbReference type="SAM" id="Coils"/>
    </source>
</evidence>
<dbReference type="Gene3D" id="3.20.20.450">
    <property type="entry name" value="EAL domain"/>
    <property type="match status" value="1"/>
</dbReference>
<dbReference type="RefSeq" id="WP_413256432.1">
    <property type="nucleotide sequence ID" value="NZ_JBHFNS010000027.1"/>
</dbReference>
<comment type="caution">
    <text evidence="6">The sequence shown here is derived from an EMBL/GenBank/DDBJ whole genome shotgun (WGS) entry which is preliminary data.</text>
</comment>
<dbReference type="NCBIfam" id="TIGR00254">
    <property type="entry name" value="GGDEF"/>
    <property type="match status" value="1"/>
</dbReference>
<dbReference type="InterPro" id="IPR000014">
    <property type="entry name" value="PAS"/>
</dbReference>
<dbReference type="Pfam" id="PF00563">
    <property type="entry name" value="EAL"/>
    <property type="match status" value="1"/>
</dbReference>
<dbReference type="EMBL" id="JBHFNS010000027">
    <property type="protein sequence ID" value="MFB2934910.1"/>
    <property type="molecule type" value="Genomic_DNA"/>
</dbReference>
<evidence type="ECO:0000259" key="5">
    <source>
        <dbReference type="PROSITE" id="PS50887"/>
    </source>
</evidence>
<organism evidence="6 7">
    <name type="scientific">Floridaenema fluviatile BLCC-F154</name>
    <dbReference type="NCBI Taxonomy" id="3153640"/>
    <lineage>
        <taxon>Bacteria</taxon>
        <taxon>Bacillati</taxon>
        <taxon>Cyanobacteriota</taxon>
        <taxon>Cyanophyceae</taxon>
        <taxon>Oscillatoriophycideae</taxon>
        <taxon>Aerosakkonematales</taxon>
        <taxon>Aerosakkonemataceae</taxon>
        <taxon>Floridanema</taxon>
        <taxon>Floridanema fluviatile</taxon>
    </lineage>
</organism>
<dbReference type="InterPro" id="IPR001633">
    <property type="entry name" value="EAL_dom"/>
</dbReference>
<evidence type="ECO:0000259" key="4">
    <source>
        <dbReference type="PROSITE" id="PS50883"/>
    </source>
</evidence>
<accession>A0ABV4Y7X5</accession>
<dbReference type="SMART" id="SM00052">
    <property type="entry name" value="EAL"/>
    <property type="match status" value="1"/>
</dbReference>
<gene>
    <name evidence="6" type="ORF">ACE1B6_06490</name>
</gene>
<dbReference type="PROSITE" id="PS50887">
    <property type="entry name" value="GGDEF"/>
    <property type="match status" value="1"/>
</dbReference>
<dbReference type="InterPro" id="IPR029016">
    <property type="entry name" value="GAF-like_dom_sf"/>
</dbReference>
<dbReference type="InterPro" id="IPR035919">
    <property type="entry name" value="EAL_sf"/>
</dbReference>
<dbReference type="Pfam" id="PF13185">
    <property type="entry name" value="GAF_2"/>
    <property type="match status" value="1"/>
</dbReference>
<protein>
    <submittedName>
        <fullName evidence="6">EAL domain-containing protein</fullName>
    </submittedName>
</protein>
<evidence type="ECO:0000259" key="3">
    <source>
        <dbReference type="PROSITE" id="PS50113"/>
    </source>
</evidence>
<evidence type="ECO:0000259" key="2">
    <source>
        <dbReference type="PROSITE" id="PS50112"/>
    </source>
</evidence>
<dbReference type="SUPFAM" id="SSF55781">
    <property type="entry name" value="GAF domain-like"/>
    <property type="match status" value="1"/>
</dbReference>
<sequence>MIWTLKGISDRKVMEISLSESNDILRALTESSIDAIFIKDTQGRYLFVNSASAKILGKSAGEIIGKNDTDFFPLEIARKIMENDRRIINSGQSESVEEIVTINSNTQVYCSTKNAYRNAQGEVIGLVGIAREITERKQAEVALEETKQKLQAIIAASPLAIVNLTPDGRVIMWNQAAERIFGWSESEVLGKILPIVPENKLAEFQILRDRVLRGESFTGVEVQRQKRNGSLIDVSISTAPIYDNQGCINGIMAIIADISPRLQLEAERSELVRKLSQESEDLNAVIRVTANAVSTLNLAELLNVLLQRIVEVIKADTAVILLIEGDRLRVRATVGVPEELQREFSVAIGQGFAGTIAADHQPLYIENVQVDPRVTSPILKQMNICTMMGVPLKRNGTLVGVIHVDWFNTHPFSDRELHLLEITAERCAMAIINAQLYEQSKHLQERLQLQIDRMPIGCILKDKNFRIIDWNPAAEKIFGYTKQEALGKYPDELIIPSSAKALVQQIRQQLAAGEIIDHNVIENITKDGRIITCEWHNTPLKDGNNQIVNYLSMVQDVTERKQAEEKLQHYAYYDPITGLPNRTLFLKRLEQTINLTKDNPDNLFAVLFLNLDRFQMVKFSLGHHLADRLLLSAAERIKLCLQNSNYSFFKCDFESNLILYNQASQRQNLTRDRTSNQTNKYRKSMVAQIGLDEFAILLTNLQETNDATHIADQIYQSLSYPFDLDGQEVFISTSVGIAFSSVGYQQPEDYLRAADTAMHQSKELSKTRYAVFEPGWQTQAVERLQLETDLRRAIERQEFQVYYQPIVSIKTGKLIGFEALVRWYHSTRGWVSPVEFIPIAEETGLISLIDRYVLREACYQMVTWKQKFPQQFPLIISVNLSAAQLAQLGLIERIDQILQETGINRESLKIEITESSLTGNSASETAMLQQLKSLGIQLSIDDFGTGYSSLARLHQLPIDTLKIDRSFVNQMSCDSESLEIVRTIISLAHILEMDVIAEGVESLEQLRQLKILQCEYSQGFYFSQPVDRQTAEKLISANGHFSEPNSHD</sequence>
<dbReference type="InterPro" id="IPR000700">
    <property type="entry name" value="PAS-assoc_C"/>
</dbReference>
<dbReference type="InterPro" id="IPR003018">
    <property type="entry name" value="GAF"/>
</dbReference>
<dbReference type="InterPro" id="IPR013767">
    <property type="entry name" value="PAS_fold"/>
</dbReference>
<feature type="domain" description="PAC" evidence="3">
    <location>
        <begin position="94"/>
        <end position="145"/>
    </location>
</feature>
<dbReference type="Pfam" id="PF00989">
    <property type="entry name" value="PAS"/>
    <property type="match status" value="1"/>
</dbReference>
<dbReference type="SUPFAM" id="SSF55073">
    <property type="entry name" value="Nucleotide cyclase"/>
    <property type="match status" value="2"/>
</dbReference>
<keyword evidence="7" id="KW-1185">Reference proteome</keyword>
<dbReference type="Gene3D" id="3.30.450.40">
    <property type="match status" value="1"/>
</dbReference>
<dbReference type="Pfam" id="PF08448">
    <property type="entry name" value="PAS_4"/>
    <property type="match status" value="2"/>
</dbReference>
<reference evidence="6 7" key="1">
    <citation type="submission" date="2024-09" db="EMBL/GenBank/DDBJ databases">
        <title>Floridaenema gen nov. (Aerosakkonemataceae, Aerosakkonematales ord. nov., Cyanobacteria) from benthic tropical and subtropical fresh waters, with the description of four new species.</title>
        <authorList>
            <person name="Moretto J.A."/>
            <person name="Berthold D.E."/>
            <person name="Lefler F.W."/>
            <person name="Huang I.-S."/>
            <person name="Laughinghouse H. IV."/>
        </authorList>
    </citation>
    <scope>NUCLEOTIDE SEQUENCE [LARGE SCALE GENOMIC DNA]</scope>
    <source>
        <strain evidence="6 7">BLCC-F154</strain>
    </source>
</reference>
<dbReference type="InterPro" id="IPR001610">
    <property type="entry name" value="PAC"/>
</dbReference>
<dbReference type="CDD" id="cd00130">
    <property type="entry name" value="PAS"/>
    <property type="match status" value="3"/>
</dbReference>
<keyword evidence="1" id="KW-0175">Coiled coil</keyword>
<dbReference type="PROSITE" id="PS50113">
    <property type="entry name" value="PAC"/>
    <property type="match status" value="3"/>
</dbReference>
<feature type="domain" description="EAL" evidence="4">
    <location>
        <begin position="783"/>
        <end position="1039"/>
    </location>
</feature>
<dbReference type="SUPFAM" id="SSF141868">
    <property type="entry name" value="EAL domain-like"/>
    <property type="match status" value="1"/>
</dbReference>
<dbReference type="InterPro" id="IPR035965">
    <property type="entry name" value="PAS-like_dom_sf"/>
</dbReference>
<dbReference type="NCBIfam" id="TIGR00229">
    <property type="entry name" value="sensory_box"/>
    <property type="match status" value="3"/>
</dbReference>
<evidence type="ECO:0000313" key="6">
    <source>
        <dbReference type="EMBL" id="MFB2934910.1"/>
    </source>
</evidence>
<proteinExistence type="predicted"/>
<feature type="domain" description="PAS" evidence="2">
    <location>
        <begin position="146"/>
        <end position="215"/>
    </location>
</feature>
<feature type="coiled-coil region" evidence="1">
    <location>
        <begin position="129"/>
        <end position="156"/>
    </location>
</feature>
<dbReference type="Gene3D" id="3.30.450.20">
    <property type="entry name" value="PAS domain"/>
    <property type="match status" value="3"/>
</dbReference>
<dbReference type="InterPro" id="IPR029787">
    <property type="entry name" value="Nucleotide_cyclase"/>
</dbReference>
<dbReference type="CDD" id="cd01948">
    <property type="entry name" value="EAL"/>
    <property type="match status" value="1"/>
</dbReference>
<dbReference type="InterPro" id="IPR000160">
    <property type="entry name" value="GGDEF_dom"/>
</dbReference>
<dbReference type="PANTHER" id="PTHR44757">
    <property type="entry name" value="DIGUANYLATE CYCLASE DGCP"/>
    <property type="match status" value="1"/>
</dbReference>
<feature type="domain" description="PAS" evidence="2">
    <location>
        <begin position="443"/>
        <end position="513"/>
    </location>
</feature>
<dbReference type="Pfam" id="PF00990">
    <property type="entry name" value="GGDEF"/>
    <property type="match status" value="2"/>
</dbReference>
<dbReference type="PROSITE" id="PS50883">
    <property type="entry name" value="EAL"/>
    <property type="match status" value="1"/>
</dbReference>
<evidence type="ECO:0000313" key="7">
    <source>
        <dbReference type="Proteomes" id="UP001576776"/>
    </source>
</evidence>
<dbReference type="SMART" id="SM00091">
    <property type="entry name" value="PAS"/>
    <property type="match status" value="3"/>
</dbReference>
<name>A0ABV4Y7X5_9CYAN</name>
<dbReference type="InterPro" id="IPR052155">
    <property type="entry name" value="Biofilm_reg_signaling"/>
</dbReference>
<dbReference type="SMART" id="SM00086">
    <property type="entry name" value="PAC"/>
    <property type="match status" value="3"/>
</dbReference>
<dbReference type="Proteomes" id="UP001576776">
    <property type="component" value="Unassembled WGS sequence"/>
</dbReference>
<dbReference type="PANTHER" id="PTHR44757:SF2">
    <property type="entry name" value="BIOFILM ARCHITECTURE MAINTENANCE PROTEIN MBAA"/>
    <property type="match status" value="1"/>
</dbReference>
<dbReference type="SUPFAM" id="SSF55785">
    <property type="entry name" value="PYP-like sensor domain (PAS domain)"/>
    <property type="match status" value="3"/>
</dbReference>
<dbReference type="PROSITE" id="PS50112">
    <property type="entry name" value="PAS"/>
    <property type="match status" value="3"/>
</dbReference>
<feature type="domain" description="PAC" evidence="3">
    <location>
        <begin position="514"/>
        <end position="569"/>
    </location>
</feature>
<dbReference type="CDD" id="cd01949">
    <property type="entry name" value="GGDEF"/>
    <property type="match status" value="1"/>
</dbReference>